<evidence type="ECO:0008006" key="5">
    <source>
        <dbReference type="Google" id="ProtNLM"/>
    </source>
</evidence>
<dbReference type="AlphaFoldDB" id="A0A0J9VR40"/>
<evidence type="ECO:0000313" key="3">
    <source>
        <dbReference type="EMBL" id="KMZ89818.1"/>
    </source>
</evidence>
<accession>A0A0J9VR40</accession>
<dbReference type="InterPro" id="IPR008780">
    <property type="entry name" value="Plasmodium_Vir"/>
</dbReference>
<keyword evidence="2" id="KW-0472">Membrane</keyword>
<gene>
    <name evidence="3" type="ORF">PVMG_05983</name>
</gene>
<feature type="transmembrane region" description="Helical" evidence="2">
    <location>
        <begin position="375"/>
        <end position="394"/>
    </location>
</feature>
<reference evidence="3 4" key="1">
    <citation type="submission" date="2011-08" db="EMBL/GenBank/DDBJ databases">
        <title>The Genome Sequence of Plasmodium vivax Mauritania I.</title>
        <authorList>
            <consortium name="The Broad Institute Genome Sequencing Platform"/>
            <consortium name="The Broad Institute Genome Sequencing Center for Infectious Disease"/>
            <person name="Neafsey D."/>
            <person name="Carlton J."/>
            <person name="Barnwell J."/>
            <person name="Collins W."/>
            <person name="Escalante A."/>
            <person name="Mullikin J."/>
            <person name="Saul A."/>
            <person name="Guigo R."/>
            <person name="Camara F."/>
            <person name="Young S.K."/>
            <person name="Zeng Q."/>
            <person name="Gargeya S."/>
            <person name="Fitzgerald M."/>
            <person name="Haas B."/>
            <person name="Abouelleil A."/>
            <person name="Alvarado L."/>
            <person name="Arachchi H.M."/>
            <person name="Berlin A."/>
            <person name="Brown A."/>
            <person name="Chapman S.B."/>
            <person name="Chen Z."/>
            <person name="Dunbar C."/>
            <person name="Freedman E."/>
            <person name="Gearin G."/>
            <person name="Gellesch M."/>
            <person name="Goldberg J."/>
            <person name="Griggs A."/>
            <person name="Gujja S."/>
            <person name="Heiman D."/>
            <person name="Howarth C."/>
            <person name="Larson L."/>
            <person name="Lui A."/>
            <person name="MacDonald P.J.P."/>
            <person name="Montmayeur A."/>
            <person name="Murphy C."/>
            <person name="Neiman D."/>
            <person name="Pearson M."/>
            <person name="Priest M."/>
            <person name="Roberts A."/>
            <person name="Saif S."/>
            <person name="Shea T."/>
            <person name="Shenoy N."/>
            <person name="Sisk P."/>
            <person name="Stolte C."/>
            <person name="Sykes S."/>
            <person name="Wortman J."/>
            <person name="Nusbaum C."/>
            <person name="Birren B."/>
        </authorList>
    </citation>
    <scope>NUCLEOTIDE SEQUENCE [LARGE SCALE GENOMIC DNA]</scope>
    <source>
        <strain evidence="3 4">Mauritania I</strain>
    </source>
</reference>
<keyword evidence="2" id="KW-1133">Transmembrane helix</keyword>
<feature type="region of interest" description="Disordered" evidence="1">
    <location>
        <begin position="248"/>
        <end position="271"/>
    </location>
</feature>
<dbReference type="Proteomes" id="UP000053776">
    <property type="component" value="Unassembled WGS sequence"/>
</dbReference>
<proteinExistence type="predicted"/>
<dbReference type="Pfam" id="PF05795">
    <property type="entry name" value="Plasmodium_Vir"/>
    <property type="match status" value="1"/>
</dbReference>
<dbReference type="EMBL" id="KQ235125">
    <property type="protein sequence ID" value="KMZ89818.1"/>
    <property type="molecule type" value="Genomic_DNA"/>
</dbReference>
<organism evidence="3 4">
    <name type="scientific">Plasmodium vivax Mauritania I</name>
    <dbReference type="NCBI Taxonomy" id="1035515"/>
    <lineage>
        <taxon>Eukaryota</taxon>
        <taxon>Sar</taxon>
        <taxon>Alveolata</taxon>
        <taxon>Apicomplexa</taxon>
        <taxon>Aconoidasida</taxon>
        <taxon>Haemosporida</taxon>
        <taxon>Plasmodiidae</taxon>
        <taxon>Plasmodium</taxon>
        <taxon>Plasmodium (Plasmodium)</taxon>
    </lineage>
</organism>
<keyword evidence="2" id="KW-0812">Transmembrane</keyword>
<protein>
    <recommendedName>
        <fullName evidence="5">VIR protein</fullName>
    </recommendedName>
</protein>
<evidence type="ECO:0000313" key="4">
    <source>
        <dbReference type="Proteomes" id="UP000053776"/>
    </source>
</evidence>
<sequence length="399" mass="47689">MKILEEKQKEQTYLKQIIYTDRFKRSEHNSDDKARFIKIIDRISKKPDVRIWEEKLFTTLHKYLAVYNGFTIGYNDYCRYINFWLNEEIRKSGYEKYLKYFDFFKDFVDNYAYVNQGNYTRSCKAYIHNMEQGDYNRMKLLYDFFDMYSIIKSKNYAMNDDTCAKLYINTVYYNAGIDDYYDNHPDFYNKISQVKNLIEENIKNLNEKCTQIKTFIKPQKLLEEQRKEEERKQAEKLKKELEEAEQLKKDLERKEQERLNRERQEFEDQERMKQNQKAIEFQQEVSKLTVDPRSVRESVDIGVLEQSTLPKDRVSLDPSGRFRISEAEIPEGYGIQSVEIDYLKEGNARTEPKTFLDSTGFPGYITDVFRSVEPAPILVVSGGMGALFLFFKVFKVLKL</sequence>
<name>A0A0J9VR40_PLAVI</name>
<evidence type="ECO:0000256" key="2">
    <source>
        <dbReference type="SAM" id="Phobius"/>
    </source>
</evidence>
<evidence type="ECO:0000256" key="1">
    <source>
        <dbReference type="SAM" id="MobiDB-lite"/>
    </source>
</evidence>